<feature type="region of interest" description="Disordered" evidence="2">
    <location>
        <begin position="544"/>
        <end position="642"/>
    </location>
</feature>
<dbReference type="AlphaFoldDB" id="A2F208"/>
<dbReference type="KEGG" id="tva:4758887"/>
<evidence type="ECO:0000256" key="1">
    <source>
        <dbReference type="SAM" id="Coils"/>
    </source>
</evidence>
<evidence type="ECO:0000256" key="2">
    <source>
        <dbReference type="SAM" id="MobiDB-lite"/>
    </source>
</evidence>
<protein>
    <submittedName>
        <fullName evidence="3">Uncharacterized protein</fullName>
    </submittedName>
</protein>
<sequence>MSEEPAENPQPENTEVEENHNEEEAQAEQTETVENTEPLFETENEKVKPMPQRIVQPVTDSLGDIQHIRSELYAQVQTIQHQQESKFHNLESQLNDMERTIQPEIQKLEHAQEESKQQLNRARDKLNSIQTDELIPLRRQYDQLSSNFDRFVRMDIEAKLKPLQEDIKSSKSKVNELLLSTQTSFSKVDSSLESISAKIEESQNNLKSQQAKINTQFDSYVPKIGALTHKVQLLRDLLQDSPALGSGQTTVSTSLESTKEYITRLTEQVIPQKIQATAVHFDEAHVQLDQYVAQRVEKVKADLEKIKDKNSQVITSWGKTEETIDNLLQTSDATKDSLKNLQDNVKIKLQRLSFEVESSLGGLEARSKDMSTENSNASNSLNTKVEDEISSRRKQVDMSCRRVVDQIRKDYSSAERAQNRAIQRINELEDTLEGEGNIVGKMRDIKMKLNNVVNTIELTNEQRMADKQKGALPINIHNRLAALEARMLAGEERLAKLDGKGAFRNPHKIVPSNEKIDLLPQPAGEGNDLDRALYVNNQSMSVAASASISSRPSEEPKAEEPKPEKEENKAEEEKPEKEENKSEEEKTEAEAEVDVSIKMSEAVDSKSKKQQKKKAEEDDEEEEEKPKKKKKKAPAPKVNEDE</sequence>
<dbReference type="RefSeq" id="XP_001313935.1">
    <property type="nucleotide sequence ID" value="XM_001313931.1"/>
</dbReference>
<feature type="compositionally biased region" description="Polar residues" evidence="2">
    <location>
        <begin position="372"/>
        <end position="383"/>
    </location>
</feature>
<reference evidence="3" key="2">
    <citation type="journal article" date="2007" name="Science">
        <title>Draft genome sequence of the sexually transmitted pathogen Trichomonas vaginalis.</title>
        <authorList>
            <person name="Carlton J.M."/>
            <person name="Hirt R.P."/>
            <person name="Silva J.C."/>
            <person name="Delcher A.L."/>
            <person name="Schatz M."/>
            <person name="Zhao Q."/>
            <person name="Wortman J.R."/>
            <person name="Bidwell S.L."/>
            <person name="Alsmark U.C.M."/>
            <person name="Besteiro S."/>
            <person name="Sicheritz-Ponten T."/>
            <person name="Noel C.J."/>
            <person name="Dacks J.B."/>
            <person name="Foster P.G."/>
            <person name="Simillion C."/>
            <person name="Van de Peer Y."/>
            <person name="Miranda-Saavedra D."/>
            <person name="Barton G.J."/>
            <person name="Westrop G.D."/>
            <person name="Mueller S."/>
            <person name="Dessi D."/>
            <person name="Fiori P.L."/>
            <person name="Ren Q."/>
            <person name="Paulsen I."/>
            <person name="Zhang H."/>
            <person name="Bastida-Corcuera F.D."/>
            <person name="Simoes-Barbosa A."/>
            <person name="Brown M.T."/>
            <person name="Hayes R.D."/>
            <person name="Mukherjee M."/>
            <person name="Okumura C.Y."/>
            <person name="Schneider R."/>
            <person name="Smith A.J."/>
            <person name="Vanacova S."/>
            <person name="Villalvazo M."/>
            <person name="Haas B.J."/>
            <person name="Pertea M."/>
            <person name="Feldblyum T.V."/>
            <person name="Utterback T.R."/>
            <person name="Shu C.L."/>
            <person name="Osoegawa K."/>
            <person name="de Jong P.J."/>
            <person name="Hrdy I."/>
            <person name="Horvathova L."/>
            <person name="Zubacova Z."/>
            <person name="Dolezal P."/>
            <person name="Malik S.B."/>
            <person name="Logsdon J.M. Jr."/>
            <person name="Henze K."/>
            <person name="Gupta A."/>
            <person name="Wang C.C."/>
            <person name="Dunne R.L."/>
            <person name="Upcroft J.A."/>
            <person name="Upcroft P."/>
            <person name="White O."/>
            <person name="Salzberg S.L."/>
            <person name="Tang P."/>
            <person name="Chiu C.-H."/>
            <person name="Lee Y.-S."/>
            <person name="Embley T.M."/>
            <person name="Coombs G.H."/>
            <person name="Mottram J.C."/>
            <person name="Tachezy J."/>
            <person name="Fraser-Liggett C.M."/>
            <person name="Johnson P.J."/>
        </authorList>
    </citation>
    <scope>NUCLEOTIDE SEQUENCE [LARGE SCALE GENOMIC DNA]</scope>
    <source>
        <strain evidence="3">G3</strain>
    </source>
</reference>
<keyword evidence="1" id="KW-0175">Coiled coil</keyword>
<dbReference type="Proteomes" id="UP000001542">
    <property type="component" value="Unassembled WGS sequence"/>
</dbReference>
<accession>A2F208</accession>
<feature type="compositionally biased region" description="Basic and acidic residues" evidence="2">
    <location>
        <begin position="552"/>
        <end position="584"/>
    </location>
</feature>
<reference evidence="3" key="1">
    <citation type="submission" date="2006-10" db="EMBL/GenBank/DDBJ databases">
        <authorList>
            <person name="Amadeo P."/>
            <person name="Zhao Q."/>
            <person name="Wortman J."/>
            <person name="Fraser-Liggett C."/>
            <person name="Carlton J."/>
        </authorList>
    </citation>
    <scope>NUCLEOTIDE SEQUENCE</scope>
    <source>
        <strain evidence="3">G3</strain>
    </source>
</reference>
<dbReference type="Gene3D" id="1.10.287.1490">
    <property type="match status" value="1"/>
</dbReference>
<dbReference type="VEuPathDB" id="TrichDB:TVAGG3_0477370"/>
<evidence type="ECO:0000313" key="4">
    <source>
        <dbReference type="Proteomes" id="UP000001542"/>
    </source>
</evidence>
<feature type="region of interest" description="Disordered" evidence="2">
    <location>
        <begin position="365"/>
        <end position="392"/>
    </location>
</feature>
<organism evidence="3 4">
    <name type="scientific">Trichomonas vaginalis (strain ATCC PRA-98 / G3)</name>
    <dbReference type="NCBI Taxonomy" id="412133"/>
    <lineage>
        <taxon>Eukaryota</taxon>
        <taxon>Metamonada</taxon>
        <taxon>Parabasalia</taxon>
        <taxon>Trichomonadida</taxon>
        <taxon>Trichomonadidae</taxon>
        <taxon>Trichomonas</taxon>
    </lineage>
</organism>
<evidence type="ECO:0000313" key="3">
    <source>
        <dbReference type="EMBL" id="EAY01063.1"/>
    </source>
</evidence>
<proteinExistence type="predicted"/>
<dbReference type="EMBL" id="DS113580">
    <property type="protein sequence ID" value="EAY01063.1"/>
    <property type="molecule type" value="Genomic_DNA"/>
</dbReference>
<feature type="compositionally biased region" description="Low complexity" evidence="2">
    <location>
        <begin position="27"/>
        <end position="37"/>
    </location>
</feature>
<feature type="region of interest" description="Disordered" evidence="2">
    <location>
        <begin position="1"/>
        <end position="51"/>
    </location>
</feature>
<dbReference type="VEuPathDB" id="TrichDB:TVAG_481330"/>
<keyword evidence="4" id="KW-1185">Reference proteome</keyword>
<name>A2F208_TRIV3</name>
<gene>
    <name evidence="3" type="ORF">TVAG_481330</name>
</gene>
<dbReference type="InParanoid" id="A2F208"/>
<feature type="coiled-coil region" evidence="1">
    <location>
        <begin position="80"/>
        <end position="132"/>
    </location>
</feature>